<dbReference type="Proteomes" id="UP001151699">
    <property type="component" value="Chromosome B"/>
</dbReference>
<feature type="region of interest" description="Disordered" evidence="2">
    <location>
        <begin position="79"/>
        <end position="114"/>
    </location>
</feature>
<evidence type="ECO:0000313" key="3">
    <source>
        <dbReference type="EMBL" id="KAJ6643738.1"/>
    </source>
</evidence>
<proteinExistence type="predicted"/>
<keyword evidence="4" id="KW-1185">Reference proteome</keyword>
<reference evidence="3" key="1">
    <citation type="submission" date="2022-07" db="EMBL/GenBank/DDBJ databases">
        <authorList>
            <person name="Trinca V."/>
            <person name="Uliana J.V.C."/>
            <person name="Torres T.T."/>
            <person name="Ward R.J."/>
            <person name="Monesi N."/>
        </authorList>
    </citation>
    <scope>NUCLEOTIDE SEQUENCE</scope>
    <source>
        <strain evidence="3">HSMRA1968</strain>
        <tissue evidence="3">Whole embryos</tissue>
    </source>
</reference>
<evidence type="ECO:0000313" key="4">
    <source>
        <dbReference type="Proteomes" id="UP001151699"/>
    </source>
</evidence>
<evidence type="ECO:0000256" key="2">
    <source>
        <dbReference type="SAM" id="MobiDB-lite"/>
    </source>
</evidence>
<sequence length="156" mass="17567">MAIIMSKRLVEKHLQLAKRQKQCAADSAKGIKTLCDKIEEQSGQITEVKDEIGRLRVTIDELTKTIRLQQTKIDKLMERTNGTTRMSPEPQNTDNEEVADNSPYMGSVDDAEEDNSNSVVIETDNGDVCVKCKKENIIKLRICKSCILLDINVLMI</sequence>
<protein>
    <submittedName>
        <fullName evidence="3">Uncharacterized protein</fullName>
    </submittedName>
</protein>
<accession>A0A9Q0S4K7</accession>
<gene>
    <name evidence="3" type="ORF">Bhyg_08703</name>
</gene>
<organism evidence="3 4">
    <name type="scientific">Pseudolycoriella hygida</name>
    <dbReference type="NCBI Taxonomy" id="35572"/>
    <lineage>
        <taxon>Eukaryota</taxon>
        <taxon>Metazoa</taxon>
        <taxon>Ecdysozoa</taxon>
        <taxon>Arthropoda</taxon>
        <taxon>Hexapoda</taxon>
        <taxon>Insecta</taxon>
        <taxon>Pterygota</taxon>
        <taxon>Neoptera</taxon>
        <taxon>Endopterygota</taxon>
        <taxon>Diptera</taxon>
        <taxon>Nematocera</taxon>
        <taxon>Sciaroidea</taxon>
        <taxon>Sciaridae</taxon>
        <taxon>Pseudolycoriella</taxon>
    </lineage>
</organism>
<keyword evidence="1" id="KW-0175">Coiled coil</keyword>
<feature type="compositionally biased region" description="Polar residues" evidence="2">
    <location>
        <begin position="80"/>
        <end position="93"/>
    </location>
</feature>
<name>A0A9Q0S4K7_9DIPT</name>
<comment type="caution">
    <text evidence="3">The sequence shown here is derived from an EMBL/GenBank/DDBJ whole genome shotgun (WGS) entry which is preliminary data.</text>
</comment>
<feature type="coiled-coil region" evidence="1">
    <location>
        <begin position="31"/>
        <end position="79"/>
    </location>
</feature>
<dbReference type="AlphaFoldDB" id="A0A9Q0S4K7"/>
<evidence type="ECO:0000256" key="1">
    <source>
        <dbReference type="SAM" id="Coils"/>
    </source>
</evidence>
<dbReference type="EMBL" id="WJQU01000002">
    <property type="protein sequence ID" value="KAJ6643738.1"/>
    <property type="molecule type" value="Genomic_DNA"/>
</dbReference>